<dbReference type="OMA" id="HAIPNLY"/>
<gene>
    <name evidence="1" type="ORF">B5807_03272</name>
</gene>
<dbReference type="InParanoid" id="A0A1Y2M7D2"/>
<keyword evidence="2" id="KW-1185">Reference proteome</keyword>
<dbReference type="InterPro" id="IPR018531">
    <property type="entry name" value="DUF1993"/>
</dbReference>
<dbReference type="SUPFAM" id="SSF109854">
    <property type="entry name" value="DinB/YfiT-like putative metalloenzymes"/>
    <property type="match status" value="1"/>
</dbReference>
<dbReference type="Pfam" id="PF09351">
    <property type="entry name" value="DUF1993"/>
    <property type="match status" value="1"/>
</dbReference>
<accession>A0A1Y2M7D2</accession>
<dbReference type="Proteomes" id="UP000193240">
    <property type="component" value="Unassembled WGS sequence"/>
</dbReference>
<sequence>MAPKSFHELALAPIIFGLKNTAAILLKAQAHALTNNITPSSYLTARLYPDMGDLCYQVYRLTETAMYIVTRTNASAPALTFSDTEKTFPELLARIDRTLAYVASIAPALLDEREDEQLVLHVAPKLPRGPLEIRFSAWQYVVTQGQPNFWFHVTTMYGILRHQGVPLGKLDFSNGAGLVEMKWLGGEEETA</sequence>
<name>A0A1Y2M7D2_EPING</name>
<dbReference type="Gene3D" id="1.20.120.450">
    <property type="entry name" value="dinb family like domain"/>
    <property type="match status" value="1"/>
</dbReference>
<dbReference type="AlphaFoldDB" id="A0A1Y2M7D2"/>
<evidence type="ECO:0000313" key="1">
    <source>
        <dbReference type="EMBL" id="OSS52006.1"/>
    </source>
</evidence>
<proteinExistence type="predicted"/>
<reference evidence="1 2" key="1">
    <citation type="journal article" date="2017" name="Genome Announc.">
        <title>Genome sequence of the saprophytic ascomycete Epicoccum nigrum ICMP 19927 strain isolated from New Zealand.</title>
        <authorList>
            <person name="Fokin M."/>
            <person name="Fleetwood D."/>
            <person name="Weir B.S."/>
            <person name="Villas-Boas S.G."/>
        </authorList>
    </citation>
    <scope>NUCLEOTIDE SEQUENCE [LARGE SCALE GENOMIC DNA]</scope>
    <source>
        <strain evidence="1 2">ICMP 19927</strain>
    </source>
</reference>
<protein>
    <submittedName>
        <fullName evidence="1">Uncharacterized protein</fullName>
    </submittedName>
</protein>
<dbReference type="InterPro" id="IPR034660">
    <property type="entry name" value="DinB/YfiT-like"/>
</dbReference>
<organism evidence="1 2">
    <name type="scientific">Epicoccum nigrum</name>
    <name type="common">Soil fungus</name>
    <name type="synonym">Epicoccum purpurascens</name>
    <dbReference type="NCBI Taxonomy" id="105696"/>
    <lineage>
        <taxon>Eukaryota</taxon>
        <taxon>Fungi</taxon>
        <taxon>Dikarya</taxon>
        <taxon>Ascomycota</taxon>
        <taxon>Pezizomycotina</taxon>
        <taxon>Dothideomycetes</taxon>
        <taxon>Pleosporomycetidae</taxon>
        <taxon>Pleosporales</taxon>
        <taxon>Pleosporineae</taxon>
        <taxon>Didymellaceae</taxon>
        <taxon>Epicoccum</taxon>
    </lineage>
</organism>
<dbReference type="PANTHER" id="PTHR36922:SF1">
    <property type="entry name" value="DUF1993 DOMAIN-CONTAINING PROTEIN"/>
    <property type="match status" value="1"/>
</dbReference>
<dbReference type="EMBL" id="KZ107840">
    <property type="protein sequence ID" value="OSS52006.1"/>
    <property type="molecule type" value="Genomic_DNA"/>
</dbReference>
<evidence type="ECO:0000313" key="2">
    <source>
        <dbReference type="Proteomes" id="UP000193240"/>
    </source>
</evidence>
<dbReference type="STRING" id="105696.A0A1Y2M7D2"/>
<dbReference type="PANTHER" id="PTHR36922">
    <property type="entry name" value="BLL2446 PROTEIN"/>
    <property type="match status" value="1"/>
</dbReference>